<evidence type="ECO:0000256" key="4">
    <source>
        <dbReference type="ARBA" id="ARBA00022723"/>
    </source>
</evidence>
<dbReference type="Gene3D" id="2.40.50.140">
    <property type="entry name" value="Nucleic acid-binding proteins"/>
    <property type="match status" value="1"/>
</dbReference>
<dbReference type="GO" id="GO:0006281">
    <property type="term" value="P:DNA repair"/>
    <property type="evidence" value="ECO:0007669"/>
    <property type="project" value="InterPro"/>
</dbReference>
<dbReference type="AlphaFoldDB" id="A0A6C0E9C9"/>
<feature type="domain" description="BRCT" evidence="8">
    <location>
        <begin position="583"/>
        <end position="659"/>
    </location>
</feature>
<keyword evidence="2" id="KW-0436">Ligase</keyword>
<dbReference type="SUPFAM" id="SSF47794">
    <property type="entry name" value="Rad51 N-terminal domain-like"/>
    <property type="match status" value="1"/>
</dbReference>
<dbReference type="InterPro" id="IPR010995">
    <property type="entry name" value="DNA_repair_Rad51/TF_NusA_a-hlx"/>
</dbReference>
<organism evidence="9">
    <name type="scientific">viral metagenome</name>
    <dbReference type="NCBI Taxonomy" id="1070528"/>
    <lineage>
        <taxon>unclassified sequences</taxon>
        <taxon>metagenomes</taxon>
        <taxon>organismal metagenomes</taxon>
    </lineage>
</organism>
<evidence type="ECO:0000256" key="5">
    <source>
        <dbReference type="ARBA" id="ARBA00022833"/>
    </source>
</evidence>
<dbReference type="PROSITE" id="PS50172">
    <property type="entry name" value="BRCT"/>
    <property type="match status" value="1"/>
</dbReference>
<evidence type="ECO:0000259" key="8">
    <source>
        <dbReference type="PROSITE" id="PS50172"/>
    </source>
</evidence>
<evidence type="ECO:0000313" key="9">
    <source>
        <dbReference type="EMBL" id="QHT25180.1"/>
    </source>
</evidence>
<dbReference type="Pfam" id="PF03120">
    <property type="entry name" value="OB_DNA_ligase"/>
    <property type="match status" value="1"/>
</dbReference>
<sequence>MSTFEKELEQFDLPSIRKDPEEYSKKVQIGLGVKLIKLANHFYYTGNPIFSDDIYDKIETILKTRSPNNKIWKEIRAPFEVSEEKVKLPYWMGSMDKIKPGKNEVDKWSLKYPGPYTISEKLDGMSCLLVIKPNEIKMYSRGNGTIGYDVSHLLTYLDLPKIKFDDKDKDKLKNMGIDGELTVRGELIMSQKTFKTKYENTKTDARSMVAGIMNAKHPDPNEIKDLDLVIYEIIIPSEIKPSKQFTILKQLGFKTAKMEENDSKTIDDDTMIGLLTKMKSNSQYDIDGIILTQDVSQPRNTSDNPPYSRAFKMSSDEQRAQATVEEILWEVSKWGKIIPRIKVKPITIGNVTIQKATAFNAKYIQDNKLGPEAKVQLIRSGDVIPYIESVITPSPSGASMPNMKYKWHPSGYDIYIDQSETSGQDDLQIKQLTYFMTTLEVEGINQSTIKRLYENNYKTLSQILNMTKNDFLKLPNTKEKLATKHFESMQEILTKTHPLESLMAASSLFGLGFGTRKSKAILEVFPDVLTKSVTEQDIININGFESKTAKLFMDGLPKFKAWLKTHNLKYKLPQSATAKNTNASAFKLKDQHIVMTGFRDKSLEELIESQGGTNASGVTSKTTIVIAKDPGAGGSKIEKAKSLNISVMDVSAFKKMFNF</sequence>
<evidence type="ECO:0000256" key="6">
    <source>
        <dbReference type="ARBA" id="ARBA00023027"/>
    </source>
</evidence>
<keyword evidence="3" id="KW-0235">DNA replication</keyword>
<dbReference type="InterPro" id="IPR012340">
    <property type="entry name" value="NA-bd_OB-fold"/>
</dbReference>
<keyword evidence="6" id="KW-0520">NAD</keyword>
<dbReference type="Gene3D" id="3.40.50.10190">
    <property type="entry name" value="BRCT domain"/>
    <property type="match status" value="1"/>
</dbReference>
<dbReference type="SUPFAM" id="SSF50249">
    <property type="entry name" value="Nucleic acid-binding proteins"/>
    <property type="match status" value="1"/>
</dbReference>
<dbReference type="InterPro" id="IPR036420">
    <property type="entry name" value="BRCT_dom_sf"/>
</dbReference>
<evidence type="ECO:0000256" key="2">
    <source>
        <dbReference type="ARBA" id="ARBA00022598"/>
    </source>
</evidence>
<name>A0A6C0E9C9_9ZZZZ</name>
<dbReference type="InterPro" id="IPR001357">
    <property type="entry name" value="BRCT_dom"/>
</dbReference>
<dbReference type="EMBL" id="MN739758">
    <property type="protein sequence ID" value="QHT25180.1"/>
    <property type="molecule type" value="Genomic_DNA"/>
</dbReference>
<reference evidence="9" key="1">
    <citation type="journal article" date="2020" name="Nature">
        <title>Giant virus diversity and host interactions through global metagenomics.</title>
        <authorList>
            <person name="Schulz F."/>
            <person name="Roux S."/>
            <person name="Paez-Espino D."/>
            <person name="Jungbluth S."/>
            <person name="Walsh D.A."/>
            <person name="Denef V.J."/>
            <person name="McMahon K.D."/>
            <person name="Konstantinidis K.T."/>
            <person name="Eloe-Fadrosh E.A."/>
            <person name="Kyrpides N.C."/>
            <person name="Woyke T."/>
        </authorList>
    </citation>
    <scope>NUCLEOTIDE SEQUENCE</scope>
    <source>
        <strain evidence="9">GVMAG-M-3300023179-150</strain>
    </source>
</reference>
<dbReference type="InterPro" id="IPR004150">
    <property type="entry name" value="NAD_DNA_ligase_OB"/>
</dbReference>
<keyword evidence="4" id="KW-0479">Metal-binding</keyword>
<evidence type="ECO:0000256" key="7">
    <source>
        <dbReference type="ARBA" id="ARBA00034005"/>
    </source>
</evidence>
<dbReference type="Gene3D" id="1.10.150.20">
    <property type="entry name" value="5' to 3' exonuclease, C-terminal subdomain"/>
    <property type="match status" value="1"/>
</dbReference>
<dbReference type="InterPro" id="IPR001679">
    <property type="entry name" value="DNA_ligase"/>
</dbReference>
<dbReference type="SUPFAM" id="SSF56091">
    <property type="entry name" value="DNA ligase/mRNA capping enzyme, catalytic domain"/>
    <property type="match status" value="1"/>
</dbReference>
<keyword evidence="5" id="KW-0862">Zinc</keyword>
<dbReference type="GO" id="GO:0000166">
    <property type="term" value="F:nucleotide binding"/>
    <property type="evidence" value="ECO:0007669"/>
    <property type="project" value="InterPro"/>
</dbReference>
<dbReference type="EC" id="6.5.1.2" evidence="1"/>
<dbReference type="GO" id="GO:0006260">
    <property type="term" value="P:DNA replication"/>
    <property type="evidence" value="ECO:0007669"/>
    <property type="project" value="UniProtKB-KW"/>
</dbReference>
<dbReference type="GO" id="GO:0003911">
    <property type="term" value="F:DNA ligase (NAD+) activity"/>
    <property type="evidence" value="ECO:0007669"/>
    <property type="project" value="UniProtKB-EC"/>
</dbReference>
<evidence type="ECO:0000256" key="1">
    <source>
        <dbReference type="ARBA" id="ARBA00012722"/>
    </source>
</evidence>
<dbReference type="Gene3D" id="3.30.470.30">
    <property type="entry name" value="DNA ligase/mRNA capping enzyme"/>
    <property type="match status" value="1"/>
</dbReference>
<dbReference type="InterPro" id="IPR013839">
    <property type="entry name" value="DNAligase_adenylation"/>
</dbReference>
<accession>A0A6C0E9C9</accession>
<dbReference type="Pfam" id="PF01653">
    <property type="entry name" value="DNA_ligase_aden"/>
    <property type="match status" value="1"/>
</dbReference>
<proteinExistence type="predicted"/>
<protein>
    <recommendedName>
        <fullName evidence="1">DNA ligase (NAD(+))</fullName>
        <ecNumber evidence="1">6.5.1.2</ecNumber>
    </recommendedName>
</protein>
<evidence type="ECO:0000256" key="3">
    <source>
        <dbReference type="ARBA" id="ARBA00022705"/>
    </source>
</evidence>
<dbReference type="SMART" id="SM00532">
    <property type="entry name" value="LIGANc"/>
    <property type="match status" value="1"/>
</dbReference>
<dbReference type="SUPFAM" id="SSF52113">
    <property type="entry name" value="BRCT domain"/>
    <property type="match status" value="1"/>
</dbReference>
<comment type="catalytic activity">
    <reaction evidence="7">
        <text>NAD(+) + (deoxyribonucleotide)n-3'-hydroxyl + 5'-phospho-(deoxyribonucleotide)m = (deoxyribonucleotide)n+m + AMP + beta-nicotinamide D-nucleotide.</text>
        <dbReference type="EC" id="6.5.1.2"/>
    </reaction>
</comment>
<dbReference type="Pfam" id="PF00533">
    <property type="entry name" value="BRCT"/>
    <property type="match status" value="1"/>
</dbReference>
<dbReference type="InterPro" id="IPR013840">
    <property type="entry name" value="DNAligase_N"/>
</dbReference>
<dbReference type="PIRSF" id="PIRSF001604">
    <property type="entry name" value="LigA"/>
    <property type="match status" value="1"/>
</dbReference>